<evidence type="ECO:0000313" key="1">
    <source>
        <dbReference type="EMBL" id="KUG26104.1"/>
    </source>
</evidence>
<dbReference type="SUPFAM" id="SSF56935">
    <property type="entry name" value="Porins"/>
    <property type="match status" value="1"/>
</dbReference>
<proteinExistence type="predicted"/>
<dbReference type="Gene3D" id="2.40.160.60">
    <property type="entry name" value="Outer membrane protein transport protein (OMPP1/FadL/TodX)"/>
    <property type="match status" value="1"/>
</dbReference>
<sequence length="219" mass="25108">MIDWDISGWDFKIGFLYKLPNFMKIGATVKFPTKYTIKENYFVEATSEFGDGTIVEIDPIRNIVEYDITSPYEFTGAFAYELADLTLSAEATFIDYTQMKFGDGLDQGLVSSNNRDIKDAFKEVINYNFGFEYRLPEPFISIRGGFIMQPSAFKNDPSEFNRKYITAGLGIMPNKVLSLDLAYAYGWWNNIGDNYGFDDSRTYQDITSTNVILTARYLF</sequence>
<organism evidence="1">
    <name type="scientific">hydrocarbon metagenome</name>
    <dbReference type="NCBI Taxonomy" id="938273"/>
    <lineage>
        <taxon>unclassified sequences</taxon>
        <taxon>metagenomes</taxon>
        <taxon>ecological metagenomes</taxon>
    </lineage>
</organism>
<dbReference type="EMBL" id="LNQE01000534">
    <property type="protein sequence ID" value="KUG26104.1"/>
    <property type="molecule type" value="Genomic_DNA"/>
</dbReference>
<gene>
    <name evidence="1" type="ORF">ASZ90_004060</name>
</gene>
<accession>A0A0W8FYV6</accession>
<comment type="caution">
    <text evidence="1">The sequence shown here is derived from an EMBL/GenBank/DDBJ whole genome shotgun (WGS) entry which is preliminary data.</text>
</comment>
<protein>
    <submittedName>
        <fullName evidence="1">Putative hemin receptor</fullName>
    </submittedName>
</protein>
<name>A0A0W8FYV6_9ZZZZ</name>
<reference evidence="1" key="1">
    <citation type="journal article" date="2015" name="Proc. Natl. Acad. Sci. U.S.A.">
        <title>Networks of energetic and metabolic interactions define dynamics in microbial communities.</title>
        <authorList>
            <person name="Embree M."/>
            <person name="Liu J.K."/>
            <person name="Al-Bassam M.M."/>
            <person name="Zengler K."/>
        </authorList>
    </citation>
    <scope>NUCLEOTIDE SEQUENCE</scope>
</reference>
<dbReference type="AlphaFoldDB" id="A0A0W8FYV6"/>
<keyword evidence="1" id="KW-0675">Receptor</keyword>